<dbReference type="InterPro" id="IPR006571">
    <property type="entry name" value="TLDc_dom"/>
</dbReference>
<sequence length="538" mass="59418">MGASSSTEQVPSEQREMETLAASTGALPMLQKAFSALADPQTKAVPLNSLQQCFSVAFQNTSREVSMMPDCFPVLLNHLGPSIVDLFFVAEKGGVSWIEFLRGYIKCCGRTATSISLNNLFRVFAAIAVKAGLPAKLQFESDDSDCKMGGFLIPADVLMVLWICWIMSWNCKNLKSSKGKADYGLPDISHLVLSAVVSCAEVGSNMNVWDCNISGLDVQLPAGKIHLWALKTVPSLADCLVQFVHSRLQNSPTLKDKLEPSCSPVSDFTSTMTCNTHLLTCGRAWAISLTLRSTMTDEILKACFPSNGDGTNENLLYWSSLHGKGLNRFWSNVEGYNGPMLILIAASSGDTFDVNANVRRWIIGALTQQGFENRDVFYGSSCSLYAISPVFHVFSASGKEKNFVYSHLHSAGKVYDPHPKPVGIAFGGSVGNERIFIDEDFARVTIRHHAVDKTYQPGSLFPSQGFLPLEALVLEVEVWGLGGRTAKEVQTKFKKREELFTEQRRRVDLKTFGNWDDSPEKMMMDMVSDPNRVQREDR</sequence>
<dbReference type="Pfam" id="PF07534">
    <property type="entry name" value="TLD"/>
    <property type="match status" value="1"/>
</dbReference>
<dbReference type="PANTHER" id="PTHR23354">
    <property type="entry name" value="NUCLEOLAR PROTEIN 7/ESTROGEN RECEPTOR COACTIVATOR-RELATED"/>
    <property type="match status" value="1"/>
</dbReference>
<organism evidence="2">
    <name type="scientific">Davidia involucrata</name>
    <name type="common">Dove tree</name>
    <dbReference type="NCBI Taxonomy" id="16924"/>
    <lineage>
        <taxon>Eukaryota</taxon>
        <taxon>Viridiplantae</taxon>
        <taxon>Streptophyta</taxon>
        <taxon>Embryophyta</taxon>
        <taxon>Tracheophyta</taxon>
        <taxon>Spermatophyta</taxon>
        <taxon>Magnoliopsida</taxon>
        <taxon>eudicotyledons</taxon>
        <taxon>Gunneridae</taxon>
        <taxon>Pentapetalae</taxon>
        <taxon>asterids</taxon>
        <taxon>Cornales</taxon>
        <taxon>Nyssaceae</taxon>
        <taxon>Davidia</taxon>
    </lineage>
</organism>
<evidence type="ECO:0000313" key="2">
    <source>
        <dbReference type="EMBL" id="MPA78704.1"/>
    </source>
</evidence>
<dbReference type="PROSITE" id="PS51886">
    <property type="entry name" value="TLDC"/>
    <property type="match status" value="1"/>
</dbReference>
<protein>
    <recommendedName>
        <fullName evidence="1">TLDc domain-containing protein</fullName>
    </recommendedName>
</protein>
<feature type="domain" description="TLDc" evidence="1">
    <location>
        <begin position="290"/>
        <end position="482"/>
    </location>
</feature>
<dbReference type="SMART" id="SM00584">
    <property type="entry name" value="TLDc"/>
    <property type="match status" value="1"/>
</dbReference>
<reference evidence="2" key="1">
    <citation type="submission" date="2019-08" db="EMBL/GenBank/DDBJ databases">
        <title>Reference gene set and small RNA set construction with multiple tissues from Davidia involucrata Baill.</title>
        <authorList>
            <person name="Yang H."/>
            <person name="Zhou C."/>
            <person name="Li G."/>
            <person name="Wang J."/>
            <person name="Gao P."/>
            <person name="Wang M."/>
            <person name="Wang R."/>
            <person name="Zhao Y."/>
        </authorList>
    </citation>
    <scope>NUCLEOTIDE SEQUENCE</scope>
    <source>
        <tissue evidence="2">Mixed with DoveR01_LX</tissue>
    </source>
</reference>
<evidence type="ECO:0000259" key="1">
    <source>
        <dbReference type="PROSITE" id="PS51886"/>
    </source>
</evidence>
<gene>
    <name evidence="2" type="ORF">Din_048145</name>
</gene>
<name>A0A5B7CE16_DAVIN</name>
<dbReference type="EMBL" id="GHES01048145">
    <property type="protein sequence ID" value="MPA78704.1"/>
    <property type="molecule type" value="Transcribed_RNA"/>
</dbReference>
<accession>A0A5B7CE16</accession>
<dbReference type="PANTHER" id="PTHR23354:SF104">
    <property type="entry name" value="TLD-DOMAIN CONTAINING NUCLEOLAR PROTEIN"/>
    <property type="match status" value="1"/>
</dbReference>
<dbReference type="AlphaFoldDB" id="A0A5B7CE16"/>
<proteinExistence type="predicted"/>